<feature type="region of interest" description="Disordered" evidence="2">
    <location>
        <begin position="547"/>
        <end position="571"/>
    </location>
</feature>
<dbReference type="Gene3D" id="2.40.50.100">
    <property type="match status" value="2"/>
</dbReference>
<dbReference type="InterPro" id="IPR011053">
    <property type="entry name" value="Single_hybrid_motif"/>
</dbReference>
<feature type="coiled-coil region" evidence="1">
    <location>
        <begin position="244"/>
        <end position="324"/>
    </location>
</feature>
<keyword evidence="1" id="KW-0175">Coiled coil</keyword>
<feature type="transmembrane region" description="Helical" evidence="3">
    <location>
        <begin position="75"/>
        <end position="95"/>
    </location>
</feature>
<dbReference type="Proteomes" id="UP000317835">
    <property type="component" value="Chromosome"/>
</dbReference>
<dbReference type="PANTHER" id="PTHR30386">
    <property type="entry name" value="MEMBRANE FUSION SUBUNIT OF EMRAB-TOLC MULTIDRUG EFFLUX PUMP"/>
    <property type="match status" value="1"/>
</dbReference>
<keyword evidence="3" id="KW-0812">Transmembrane</keyword>
<dbReference type="EMBL" id="CP036426">
    <property type="protein sequence ID" value="QDV36478.1"/>
    <property type="molecule type" value="Genomic_DNA"/>
</dbReference>
<dbReference type="OrthoDB" id="9760528at2"/>
<evidence type="ECO:0000256" key="3">
    <source>
        <dbReference type="SAM" id="Phobius"/>
    </source>
</evidence>
<evidence type="ECO:0000313" key="5">
    <source>
        <dbReference type="Proteomes" id="UP000317835"/>
    </source>
</evidence>
<evidence type="ECO:0000256" key="1">
    <source>
        <dbReference type="SAM" id="Coils"/>
    </source>
</evidence>
<dbReference type="KEGG" id="tpla:ElP_44040"/>
<name>A0A518H6N2_9BACT</name>
<dbReference type="SUPFAM" id="SSF51230">
    <property type="entry name" value="Single hybrid motif"/>
    <property type="match status" value="1"/>
</dbReference>
<keyword evidence="4" id="KW-0670">Pyruvate</keyword>
<gene>
    <name evidence="4" type="ORF">ElP_44040</name>
</gene>
<evidence type="ECO:0000256" key="2">
    <source>
        <dbReference type="SAM" id="MobiDB-lite"/>
    </source>
</evidence>
<sequence precursor="true">MSTELRPSTPAEPLPPEADATLPGAIPAHRAPARRPVSGVPSTRPRPGLPARAFDGGSGMPALRQVGTPRVARKVGVMLMFAFVALPALMMLVPWRQSVYGDGQVIGFHPLDREFMVDAPIYGRVMRYYVNEGDVVKAGDPIASVENIDPLYVETLDLQLGNYEMALDQAEQTVRAYEAALVQKRLEKVQAIAEAEASVAEAERKVTEAEGKVTEAEADAAGYEILFDQSTKLYERGLGSGADRVKAEQIYRTAEQKLRQAEAALAQAQKSVEAYQAKRDAVEAKAEAEIEKAKSDVAIAQGYVQKAENEIQDARVKIRQQQQGGQVLAPRAGTVLRLLTNVGAGAYVKDGDPLAILIPETPHLAAEIYLPGRDVPLVRAGDQARLQFEGWPALQFIGWPSAAVGTFPGKVALVDSTQTKPGKFRILVVPDMDGPELNYGGLRRGRFSAGDVVTGRLSGASATVVAVEPDGDDPGVGELTIGGISGEFRPDEPMESTGGAFAYVRSPWPSDEFLRQGARANGWVLLREVPLGFEIWRRLNGFAPVVAKDEPSAKAGASGEKDDKPKVKRPK</sequence>
<dbReference type="RefSeq" id="WP_145272797.1">
    <property type="nucleotide sequence ID" value="NZ_CP036426.1"/>
</dbReference>
<evidence type="ECO:0000313" key="4">
    <source>
        <dbReference type="EMBL" id="QDV36478.1"/>
    </source>
</evidence>
<organism evidence="4 5">
    <name type="scientific">Tautonia plasticadhaerens</name>
    <dbReference type="NCBI Taxonomy" id="2527974"/>
    <lineage>
        <taxon>Bacteria</taxon>
        <taxon>Pseudomonadati</taxon>
        <taxon>Planctomycetota</taxon>
        <taxon>Planctomycetia</taxon>
        <taxon>Isosphaerales</taxon>
        <taxon>Isosphaeraceae</taxon>
        <taxon>Tautonia</taxon>
    </lineage>
</organism>
<protein>
    <submittedName>
        <fullName evidence="4">Pyruvate carboxylase subunit B</fullName>
    </submittedName>
</protein>
<accession>A0A518H6N2</accession>
<dbReference type="PRINTS" id="PR01490">
    <property type="entry name" value="RTXTOXIND"/>
</dbReference>
<feature type="compositionally biased region" description="Low complexity" evidence="2">
    <location>
        <begin position="27"/>
        <end position="36"/>
    </location>
</feature>
<keyword evidence="5" id="KW-1185">Reference proteome</keyword>
<reference evidence="4 5" key="1">
    <citation type="submission" date="2019-02" db="EMBL/GenBank/DDBJ databases">
        <title>Deep-cultivation of Planctomycetes and their phenomic and genomic characterization uncovers novel biology.</title>
        <authorList>
            <person name="Wiegand S."/>
            <person name="Jogler M."/>
            <person name="Boedeker C."/>
            <person name="Pinto D."/>
            <person name="Vollmers J."/>
            <person name="Rivas-Marin E."/>
            <person name="Kohn T."/>
            <person name="Peeters S.H."/>
            <person name="Heuer A."/>
            <person name="Rast P."/>
            <person name="Oberbeckmann S."/>
            <person name="Bunk B."/>
            <person name="Jeske O."/>
            <person name="Meyerdierks A."/>
            <person name="Storesund J.E."/>
            <person name="Kallscheuer N."/>
            <person name="Luecker S."/>
            <person name="Lage O.M."/>
            <person name="Pohl T."/>
            <person name="Merkel B.J."/>
            <person name="Hornburger P."/>
            <person name="Mueller R.-W."/>
            <person name="Bruemmer F."/>
            <person name="Labrenz M."/>
            <person name="Spormann A.M."/>
            <person name="Op den Camp H."/>
            <person name="Overmann J."/>
            <person name="Amann R."/>
            <person name="Jetten M.S.M."/>
            <person name="Mascher T."/>
            <person name="Medema M.H."/>
            <person name="Devos D.P."/>
            <person name="Kaster A.-K."/>
            <person name="Ovreas L."/>
            <person name="Rohde M."/>
            <person name="Galperin M.Y."/>
            <person name="Jogler C."/>
        </authorList>
    </citation>
    <scope>NUCLEOTIDE SEQUENCE [LARGE SCALE GENOMIC DNA]</scope>
    <source>
        <strain evidence="4 5">ElP</strain>
    </source>
</reference>
<dbReference type="Gene3D" id="2.40.30.170">
    <property type="match status" value="1"/>
</dbReference>
<dbReference type="InterPro" id="IPR050739">
    <property type="entry name" value="MFP"/>
</dbReference>
<dbReference type="AlphaFoldDB" id="A0A518H6N2"/>
<keyword evidence="3" id="KW-1133">Transmembrane helix</keyword>
<keyword evidence="3" id="KW-0472">Membrane</keyword>
<feature type="coiled-coil region" evidence="1">
    <location>
        <begin position="153"/>
        <end position="219"/>
    </location>
</feature>
<proteinExistence type="predicted"/>
<dbReference type="Gene3D" id="1.10.287.470">
    <property type="entry name" value="Helix hairpin bin"/>
    <property type="match status" value="1"/>
</dbReference>
<feature type="region of interest" description="Disordered" evidence="2">
    <location>
        <begin position="1"/>
        <end position="55"/>
    </location>
</feature>